<evidence type="ECO:0000313" key="1">
    <source>
        <dbReference type="EMBL" id="EUN20888.1"/>
    </source>
</evidence>
<dbReference type="Proteomes" id="UP000054337">
    <property type="component" value="Unassembled WGS sequence"/>
</dbReference>
<organism evidence="1 2">
    <name type="scientific">Bipolaris victoriae (strain FI3)</name>
    <name type="common">Victoria blight of oats agent</name>
    <name type="synonym">Cochliobolus victoriae</name>
    <dbReference type="NCBI Taxonomy" id="930091"/>
    <lineage>
        <taxon>Eukaryota</taxon>
        <taxon>Fungi</taxon>
        <taxon>Dikarya</taxon>
        <taxon>Ascomycota</taxon>
        <taxon>Pezizomycotina</taxon>
        <taxon>Dothideomycetes</taxon>
        <taxon>Pleosporomycetidae</taxon>
        <taxon>Pleosporales</taxon>
        <taxon>Pleosporineae</taxon>
        <taxon>Pleosporaceae</taxon>
        <taxon>Bipolaris</taxon>
    </lineage>
</organism>
<sequence length="368" mass="41682">MATRNSFKTTMEKPGQNKLALSFSYRVLDDDDIDLLTYGSSKYAFVTDGDTLVIYDPDKDLYADCFQPKNLYWTTLTITSVVADKDDFFVGMSDGRVFSCSKTSSGYEYNRYIGTIPGAFVDDEKANQKPETLLGVNENWLVYQSTCPRLVFRSRESQLNSKPTFSRSFTGKIIAHAFCSDTSVLRVVVREDKRRYKLYKIDPNKERNKQVFKLQVKNDSDTLLAVSDKGDMAFAALNGLHIYRPETGDNSPGFTHLDPLTSSLQASRYGDACFAAYHGSEYFILCIGGAIGIAKKHPEKWESVCYCSNRAQQRSAEFEISEAKYPYSEDPKMDDQGRLVLRLVNDPNSNDKEQRILFSSSFMTDNDL</sequence>
<reference evidence="1 2" key="1">
    <citation type="journal article" date="2013" name="PLoS Genet.">
        <title>Comparative genome structure, secondary metabolite, and effector coding capacity across Cochliobolus pathogens.</title>
        <authorList>
            <person name="Condon B.J."/>
            <person name="Leng Y."/>
            <person name="Wu D."/>
            <person name="Bushley K.E."/>
            <person name="Ohm R.A."/>
            <person name="Otillar R."/>
            <person name="Martin J."/>
            <person name="Schackwitz W."/>
            <person name="Grimwood J."/>
            <person name="MohdZainudin N."/>
            <person name="Xue C."/>
            <person name="Wang R."/>
            <person name="Manning V.A."/>
            <person name="Dhillon B."/>
            <person name="Tu Z.J."/>
            <person name="Steffenson B.J."/>
            <person name="Salamov A."/>
            <person name="Sun H."/>
            <person name="Lowry S."/>
            <person name="LaButti K."/>
            <person name="Han J."/>
            <person name="Copeland A."/>
            <person name="Lindquist E."/>
            <person name="Barry K."/>
            <person name="Schmutz J."/>
            <person name="Baker S.E."/>
            <person name="Ciuffetti L.M."/>
            <person name="Grigoriev I.V."/>
            <person name="Zhong S."/>
            <person name="Turgeon B.G."/>
        </authorList>
    </citation>
    <scope>NUCLEOTIDE SEQUENCE [LARGE SCALE GENOMIC DNA]</scope>
    <source>
        <strain evidence="1 2">FI3</strain>
    </source>
</reference>
<gene>
    <name evidence="1" type="ORF">COCVIDRAFT_21098</name>
</gene>
<dbReference type="GeneID" id="26252654"/>
<evidence type="ECO:0000313" key="2">
    <source>
        <dbReference type="Proteomes" id="UP000054337"/>
    </source>
</evidence>
<dbReference type="HOGENOM" id="CLU_752256_0_0_1"/>
<dbReference type="EMBL" id="KI968879">
    <property type="protein sequence ID" value="EUN20888.1"/>
    <property type="molecule type" value="Genomic_DNA"/>
</dbReference>
<dbReference type="AlphaFoldDB" id="W7DRM6"/>
<dbReference type="RefSeq" id="XP_014550462.1">
    <property type="nucleotide sequence ID" value="XM_014694976.1"/>
</dbReference>
<proteinExistence type="predicted"/>
<dbReference type="SUPFAM" id="SSF82171">
    <property type="entry name" value="DPP6 N-terminal domain-like"/>
    <property type="match status" value="1"/>
</dbReference>
<name>W7DRM6_BIPV3</name>
<keyword evidence="2" id="KW-1185">Reference proteome</keyword>
<protein>
    <submittedName>
        <fullName evidence="1">Uncharacterized protein</fullName>
    </submittedName>
</protein>
<accession>W7DRM6</accession>